<comment type="caution">
    <text evidence="2">The sequence shown here is derived from an EMBL/GenBank/DDBJ whole genome shotgun (WGS) entry which is preliminary data.</text>
</comment>
<dbReference type="RefSeq" id="WP_269421561.1">
    <property type="nucleotide sequence ID" value="NZ_JAPWGY010000001.1"/>
</dbReference>
<proteinExistence type="predicted"/>
<keyword evidence="3" id="KW-1185">Reference proteome</keyword>
<evidence type="ECO:0000313" key="2">
    <source>
        <dbReference type="EMBL" id="MCZ4279352.1"/>
    </source>
</evidence>
<reference evidence="2" key="1">
    <citation type="submission" date="2022-12" db="EMBL/GenBank/DDBJ databases">
        <title>Bacterial isolates from different developmental stages of Nematostella vectensis.</title>
        <authorList>
            <person name="Fraune S."/>
        </authorList>
    </citation>
    <scope>NUCLEOTIDE SEQUENCE</scope>
    <source>
        <strain evidence="2">G21630-S1</strain>
    </source>
</reference>
<name>A0ABT4LE33_9PROT</name>
<protein>
    <submittedName>
        <fullName evidence="2">Questin oxidase family protein</fullName>
    </submittedName>
</protein>
<dbReference type="InterPro" id="IPR025337">
    <property type="entry name" value="Questin_oxidase-like"/>
</dbReference>
<dbReference type="PANTHER" id="PTHR35870">
    <property type="entry name" value="PROTEIN, PUTATIVE (AFU_ORTHOLOGUE AFUA_5G03330)-RELATED"/>
    <property type="match status" value="1"/>
</dbReference>
<organism evidence="2 3">
    <name type="scientific">Kiloniella laminariae</name>
    <dbReference type="NCBI Taxonomy" id="454162"/>
    <lineage>
        <taxon>Bacteria</taxon>
        <taxon>Pseudomonadati</taxon>
        <taxon>Pseudomonadota</taxon>
        <taxon>Alphaproteobacteria</taxon>
        <taxon>Rhodospirillales</taxon>
        <taxon>Kiloniellaceae</taxon>
        <taxon>Kiloniella</taxon>
    </lineage>
</organism>
<dbReference type="Pfam" id="PF14027">
    <property type="entry name" value="Questin_oxidase"/>
    <property type="match status" value="2"/>
</dbReference>
<evidence type="ECO:0000256" key="1">
    <source>
        <dbReference type="ARBA" id="ARBA00023002"/>
    </source>
</evidence>
<dbReference type="EMBL" id="JAPWGY010000001">
    <property type="protein sequence ID" value="MCZ4279352.1"/>
    <property type="molecule type" value="Genomic_DNA"/>
</dbReference>
<sequence length="331" mass="36920">MPVEHAKRYAPEYGPHHFSNHFPMTVYALRKIGAAGSALTEFSQAYLGQLEAVEPSGGTETIDLENFKIHLGKRNYYRAYFDFFQQRITPEDPVPLFKLLIPGQSASAFHALIRLAYGIAAKNKSEIAAGLAYMAASYLPLSLEANVCALDRCDTVASLGEKVLVAQQENTLASLPRIRSIFRQMEAALGEAERHKLVQAAYDAKDISLEDISRLSLDLFLRTNDFTVLHAVTASHAARIVLPYAEDEKLFLREFFASIILSVLTVESGAFGQKRFAPAAIKPWDSLIARALDSLDSHDVKFVFSCREEQEHYQEPGYLLAAQLWLFGSQE</sequence>
<dbReference type="Proteomes" id="UP001069802">
    <property type="component" value="Unassembled WGS sequence"/>
</dbReference>
<gene>
    <name evidence="2" type="ORF">O4H49_01100</name>
</gene>
<dbReference type="PANTHER" id="PTHR35870:SF1">
    <property type="entry name" value="PROTEIN, PUTATIVE (AFU_ORTHOLOGUE AFUA_5G03330)-RELATED"/>
    <property type="match status" value="1"/>
</dbReference>
<keyword evidence="1" id="KW-0560">Oxidoreductase</keyword>
<accession>A0ABT4LE33</accession>
<evidence type="ECO:0000313" key="3">
    <source>
        <dbReference type="Proteomes" id="UP001069802"/>
    </source>
</evidence>